<dbReference type="GO" id="GO:0004190">
    <property type="term" value="F:aspartic-type endopeptidase activity"/>
    <property type="evidence" value="ECO:0007669"/>
    <property type="project" value="UniProtKB-KW"/>
</dbReference>
<keyword evidence="4" id="KW-0645">Protease</keyword>
<evidence type="ECO:0000256" key="1">
    <source>
        <dbReference type="ARBA" id="ARBA00007447"/>
    </source>
</evidence>
<dbReference type="Gene3D" id="2.40.70.10">
    <property type="entry name" value="Acid Proteases"/>
    <property type="match status" value="2"/>
</dbReference>
<keyword evidence="4" id="KW-0378">Hydrolase</keyword>
<keyword evidence="5" id="KW-0732">Signal</keyword>
<feature type="domain" description="Peptidase A1" evidence="6">
    <location>
        <begin position="81"/>
        <end position="287"/>
    </location>
</feature>
<gene>
    <name evidence="7" type="ORF">AZE42_13356</name>
</gene>
<dbReference type="PANTHER" id="PTHR47966">
    <property type="entry name" value="BETA-SITE APP-CLEAVING ENZYME, ISOFORM A-RELATED"/>
    <property type="match status" value="1"/>
</dbReference>
<dbReference type="PRINTS" id="PR00792">
    <property type="entry name" value="PEPSIN"/>
</dbReference>
<dbReference type="InterPro" id="IPR001969">
    <property type="entry name" value="Aspartic_peptidase_AS"/>
</dbReference>
<feature type="chain" id="PRO_5012408023" description="Peptidase A1 domain-containing protein" evidence="5">
    <location>
        <begin position="25"/>
        <end position="287"/>
    </location>
</feature>
<organism evidence="7 8">
    <name type="scientific">Rhizopogon vesiculosus</name>
    <dbReference type="NCBI Taxonomy" id="180088"/>
    <lineage>
        <taxon>Eukaryota</taxon>
        <taxon>Fungi</taxon>
        <taxon>Dikarya</taxon>
        <taxon>Basidiomycota</taxon>
        <taxon>Agaricomycotina</taxon>
        <taxon>Agaricomycetes</taxon>
        <taxon>Agaricomycetidae</taxon>
        <taxon>Boletales</taxon>
        <taxon>Suillineae</taxon>
        <taxon>Rhizopogonaceae</taxon>
        <taxon>Rhizopogon</taxon>
    </lineage>
</organism>
<dbReference type="PROSITE" id="PS00141">
    <property type="entry name" value="ASP_PROTEASE"/>
    <property type="match status" value="1"/>
</dbReference>
<dbReference type="CDD" id="cd05471">
    <property type="entry name" value="pepsin_like"/>
    <property type="match status" value="1"/>
</dbReference>
<feature type="active site" evidence="3">
    <location>
        <position position="283"/>
    </location>
</feature>
<protein>
    <recommendedName>
        <fullName evidence="6">Peptidase A1 domain-containing protein</fullName>
    </recommendedName>
</protein>
<name>A0A1J8Q9K2_9AGAM</name>
<evidence type="ECO:0000256" key="5">
    <source>
        <dbReference type="SAM" id="SignalP"/>
    </source>
</evidence>
<dbReference type="AlphaFoldDB" id="A0A1J8Q9K2"/>
<feature type="signal peptide" evidence="5">
    <location>
        <begin position="1"/>
        <end position="24"/>
    </location>
</feature>
<dbReference type="InterPro" id="IPR033121">
    <property type="entry name" value="PEPTIDASE_A1"/>
</dbReference>
<dbReference type="GO" id="GO:0006508">
    <property type="term" value="P:proteolysis"/>
    <property type="evidence" value="ECO:0007669"/>
    <property type="project" value="UniProtKB-KW"/>
</dbReference>
<accession>A0A1J8Q9K2</accession>
<dbReference type="SUPFAM" id="SSF50630">
    <property type="entry name" value="Acid proteases"/>
    <property type="match status" value="1"/>
</dbReference>
<reference evidence="7 8" key="1">
    <citation type="submission" date="2016-03" db="EMBL/GenBank/DDBJ databases">
        <title>Comparative genomics of the ectomycorrhizal sister species Rhizopogon vinicolor and Rhizopogon vesiculosus (Basidiomycota: Boletales) reveals a divergence of the mating type B locus.</title>
        <authorList>
            <person name="Mujic A.B."/>
            <person name="Kuo A."/>
            <person name="Tritt A."/>
            <person name="Lipzen A."/>
            <person name="Chen C."/>
            <person name="Johnson J."/>
            <person name="Sharma A."/>
            <person name="Barry K."/>
            <person name="Grigoriev I.V."/>
            <person name="Spatafora J.W."/>
        </authorList>
    </citation>
    <scope>NUCLEOTIDE SEQUENCE [LARGE SCALE GENOMIC DNA]</scope>
    <source>
        <strain evidence="7 8">AM-OR11-056</strain>
    </source>
</reference>
<dbReference type="OrthoDB" id="660550at2759"/>
<evidence type="ECO:0000313" key="7">
    <source>
        <dbReference type="EMBL" id="OJA16659.1"/>
    </source>
</evidence>
<dbReference type="InterPro" id="IPR021109">
    <property type="entry name" value="Peptidase_aspartic_dom_sf"/>
</dbReference>
<proteinExistence type="inferred from homology"/>
<evidence type="ECO:0000256" key="4">
    <source>
        <dbReference type="RuleBase" id="RU000454"/>
    </source>
</evidence>
<comment type="caution">
    <text evidence="7">The sequence shown here is derived from an EMBL/GenBank/DDBJ whole genome shotgun (WGS) entry which is preliminary data.</text>
</comment>
<evidence type="ECO:0000256" key="2">
    <source>
        <dbReference type="ARBA" id="ARBA00022750"/>
    </source>
</evidence>
<feature type="active site" evidence="3">
    <location>
        <position position="99"/>
    </location>
</feature>
<evidence type="ECO:0000256" key="3">
    <source>
        <dbReference type="PIRSR" id="PIRSR601461-1"/>
    </source>
</evidence>
<keyword evidence="8" id="KW-1185">Reference proteome</keyword>
<dbReference type="InterPro" id="IPR001461">
    <property type="entry name" value="Aspartic_peptidase_A1"/>
</dbReference>
<evidence type="ECO:0000259" key="6">
    <source>
        <dbReference type="PROSITE" id="PS51767"/>
    </source>
</evidence>
<evidence type="ECO:0000313" key="8">
    <source>
        <dbReference type="Proteomes" id="UP000183567"/>
    </source>
</evidence>
<feature type="non-terminal residue" evidence="7">
    <location>
        <position position="287"/>
    </location>
</feature>
<sequence>MVLFKSLASLLIPVLALLLQSARASPRPRGSPGTTTLKLTLRINSVETSNTTVAARARARALLQRSGNSSISAANYDGVYHSADVGVGNPPTYYTLLVDTGSSNTWIGASKSYQKTSTSEDTGGQFEITYGAPPDQRTVYGEEYSDTVTLDSDLIIEKQSIGVAANGATSGLPSSFDGIFGLGPVDLTEDVDDNAYQVPTVMDNLYAQKTINSEVLGMFFSPASSDDTTGELTFGGYDASKITGGVNYVPITSTSPSNAYWGIDQSISYGNTTILSKTAGIVDSGTP</sequence>
<dbReference type="EMBL" id="LVVM01002467">
    <property type="protein sequence ID" value="OJA16659.1"/>
    <property type="molecule type" value="Genomic_DNA"/>
</dbReference>
<dbReference type="PROSITE" id="PS51767">
    <property type="entry name" value="PEPTIDASE_A1"/>
    <property type="match status" value="1"/>
</dbReference>
<keyword evidence="2 4" id="KW-0064">Aspartyl protease</keyword>
<dbReference type="Pfam" id="PF00026">
    <property type="entry name" value="Asp"/>
    <property type="match status" value="1"/>
</dbReference>
<dbReference type="Proteomes" id="UP000183567">
    <property type="component" value="Unassembled WGS sequence"/>
</dbReference>
<dbReference type="InterPro" id="IPR034164">
    <property type="entry name" value="Pepsin-like_dom"/>
</dbReference>
<comment type="similarity">
    <text evidence="1 4">Belongs to the peptidase A1 family.</text>
</comment>
<dbReference type="PANTHER" id="PTHR47966:SF51">
    <property type="entry name" value="BETA-SITE APP-CLEAVING ENZYME, ISOFORM A-RELATED"/>
    <property type="match status" value="1"/>
</dbReference>